<keyword evidence="2" id="KW-1185">Reference proteome</keyword>
<protein>
    <submittedName>
        <fullName evidence="1">Uncharacterized protein</fullName>
    </submittedName>
</protein>
<gene>
    <name evidence="1" type="ORF">KC01_LOCUS29024</name>
</gene>
<name>A0AAV2LIG2_KNICA</name>
<evidence type="ECO:0000313" key="2">
    <source>
        <dbReference type="Proteomes" id="UP001497482"/>
    </source>
</evidence>
<evidence type="ECO:0000313" key="1">
    <source>
        <dbReference type="EMBL" id="CAL1600968.1"/>
    </source>
</evidence>
<dbReference type="Proteomes" id="UP001497482">
    <property type="component" value="Chromosome 3"/>
</dbReference>
<organism evidence="1 2">
    <name type="scientific">Knipowitschia caucasica</name>
    <name type="common">Caucasian dwarf goby</name>
    <name type="synonym">Pomatoschistus caucasicus</name>
    <dbReference type="NCBI Taxonomy" id="637954"/>
    <lineage>
        <taxon>Eukaryota</taxon>
        <taxon>Metazoa</taxon>
        <taxon>Chordata</taxon>
        <taxon>Craniata</taxon>
        <taxon>Vertebrata</taxon>
        <taxon>Euteleostomi</taxon>
        <taxon>Actinopterygii</taxon>
        <taxon>Neopterygii</taxon>
        <taxon>Teleostei</taxon>
        <taxon>Neoteleostei</taxon>
        <taxon>Acanthomorphata</taxon>
        <taxon>Gobiaria</taxon>
        <taxon>Gobiiformes</taxon>
        <taxon>Gobioidei</taxon>
        <taxon>Gobiidae</taxon>
        <taxon>Gobiinae</taxon>
        <taxon>Knipowitschia</taxon>
    </lineage>
</organism>
<accession>A0AAV2LIG2</accession>
<sequence length="216" mass="24629">MARRRAQLWGGVDQLPSTGLEVQIPRHNLCPEPAPRLGTGSRHSVKKQNWPTSSFVNKPCKWVIPPVSPDKKVCVLDFPPRLTLEVEVQQAFREEFCRVAARMGIGYFHVAEHFRLDRQMLWCWDGVHLSDDHGMGIYAELLSQACSQQLEKEVPSIVVPPSPSKSYTWRYKPKVVVVGPEPSPRPPPPEWTVVGQGRKVRTLKCFDINSWISLWN</sequence>
<dbReference type="EMBL" id="OZ035825">
    <property type="protein sequence ID" value="CAL1600968.1"/>
    <property type="molecule type" value="Genomic_DNA"/>
</dbReference>
<proteinExistence type="predicted"/>
<dbReference type="AlphaFoldDB" id="A0AAV2LIG2"/>
<reference evidence="1 2" key="1">
    <citation type="submission" date="2024-04" db="EMBL/GenBank/DDBJ databases">
        <authorList>
            <person name="Waldvogel A.-M."/>
            <person name="Schoenle A."/>
        </authorList>
    </citation>
    <scope>NUCLEOTIDE SEQUENCE [LARGE SCALE GENOMIC DNA]</scope>
</reference>